<dbReference type="InterPro" id="IPR018030">
    <property type="entry name" value="Fimbrial_membr_usher_CS"/>
</dbReference>
<sequence length="775" mass="85055">MLCCSALLPAITSMPALSQTLPAPPTADNADTVQTLYLEIVLNQYPTQRVIAVIQKDDSLLIKRELLIDIGLPAERLAGQEEVINLSRLSDVEVQYHSPTQRLYINVPPHWLSRQYHASARTNSRYPLQASPGALFNYDAYVSSARRGGTTASLGHEARLFGTTGTFTTTGIYRQALTGESGINEGYRRFDTRWEYADQETMVHYTAGDVITRPLGWTNAVRLGGIQISRDFALRPDLVTYPLPEFSGETAVPTTLDLFIDGTRQSSTALAPGPFTLTNMPMVTGAGEAIIVTTDSQGRRVSTNLPFYISSELLSPGLTSYSASVGALRKDFGQRDFAYRNIAATGSYRRGINDYFTLELQAEAASDVSTAGAGGAFKLWRLGTLESAYRQSYSEGITGASYTTGYRYRSRGFNIGLRHQVEQAEFVDLANSIQRNSNYRAQREISQLTTGLSLGRLGSLAGGYFDIKTDQDSRSRLLNLTYSRPLWERMHLSLSANREVGGDWSALAQVTLPLSRRPGTLSASVRRDAEGGMSTRTQYTQTAPIQGGWGWNLAYEQRSSENDYRQAELAWRGAATELRGGTFGTQQNAVHYADARGSLVRMDSQWFAANYVRDGFVVVSTDGQPGVPVRYENQLVGSTRDSGHLLVPWARAYYAGKYEIDPLVLPANLSVAHVEQRVAVNARSGYLLNFPVKRVIAATLVLVDSQGDPLPLGSRVITNSGAVSLIGWDGQTYLENLESANQLHVTLPSGDSCELRLAIDVLSDEIHHLGSQLCR</sequence>
<feature type="domain" description="PapC-like C-terminal" evidence="3">
    <location>
        <begin position="700"/>
        <end position="758"/>
    </location>
</feature>
<keyword evidence="1" id="KW-1029">Fimbrium biogenesis</keyword>
<dbReference type="EMBL" id="RRZD01000001">
    <property type="protein sequence ID" value="MBE0398831.1"/>
    <property type="molecule type" value="Genomic_DNA"/>
</dbReference>
<accession>A0ABR9EXE3</accession>
<dbReference type="PANTHER" id="PTHR30451">
    <property type="entry name" value="OUTER MEMBRANE USHER PROTEIN"/>
    <property type="match status" value="1"/>
</dbReference>
<dbReference type="Gene3D" id="2.60.40.3110">
    <property type="match status" value="1"/>
</dbReference>
<dbReference type="InterPro" id="IPR000015">
    <property type="entry name" value="Fimb_usher"/>
</dbReference>
<dbReference type="PROSITE" id="PS01151">
    <property type="entry name" value="FIMBRIAL_USHER"/>
    <property type="match status" value="1"/>
</dbReference>
<dbReference type="SUPFAM" id="SSF141729">
    <property type="entry name" value="FimD N-terminal domain-like"/>
    <property type="match status" value="1"/>
</dbReference>
<name>A0ABR9EXE3_9GAMM</name>
<dbReference type="PANTHER" id="PTHR30451:SF5">
    <property type="entry name" value="SLR0019 PROTEIN"/>
    <property type="match status" value="1"/>
</dbReference>
<protein>
    <submittedName>
        <fullName evidence="4">Fimbrial biogenesis outer membrane usher protein</fullName>
    </submittedName>
</protein>
<dbReference type="InterPro" id="IPR025949">
    <property type="entry name" value="PapC-like_C"/>
</dbReference>
<keyword evidence="1" id="KW-0813">Transport</keyword>
<dbReference type="InterPro" id="IPR042186">
    <property type="entry name" value="FimD_plug_dom"/>
</dbReference>
<evidence type="ECO:0000259" key="3">
    <source>
        <dbReference type="Pfam" id="PF13953"/>
    </source>
</evidence>
<dbReference type="InterPro" id="IPR037224">
    <property type="entry name" value="PapC_N_sf"/>
</dbReference>
<comment type="subcellular location">
    <subcellularLocation>
        <location evidence="1">Cell outer membrane</location>
        <topology evidence="1">Multi-pass membrane protein</topology>
    </subcellularLocation>
</comment>
<organism evidence="4 5">
    <name type="scientific">Halomonas casei</name>
    <dbReference type="NCBI Taxonomy" id="2742613"/>
    <lineage>
        <taxon>Bacteria</taxon>
        <taxon>Pseudomonadati</taxon>
        <taxon>Pseudomonadota</taxon>
        <taxon>Gammaproteobacteria</taxon>
        <taxon>Oceanospirillales</taxon>
        <taxon>Halomonadaceae</taxon>
        <taxon>Halomonas</taxon>
    </lineage>
</organism>
<dbReference type="Gene3D" id="2.60.40.2070">
    <property type="match status" value="1"/>
</dbReference>
<comment type="caution">
    <text evidence="4">The sequence shown here is derived from an EMBL/GenBank/DDBJ whole genome shotgun (WGS) entry which is preliminary data.</text>
</comment>
<evidence type="ECO:0000256" key="2">
    <source>
        <dbReference type="SAM" id="SignalP"/>
    </source>
</evidence>
<keyword evidence="1" id="KW-0472">Membrane</keyword>
<feature type="chain" id="PRO_5045760482" evidence="2">
    <location>
        <begin position="19"/>
        <end position="775"/>
    </location>
</feature>
<reference evidence="4 5" key="1">
    <citation type="submission" date="2020-07" db="EMBL/GenBank/DDBJ databases">
        <title>Halophilic bacteria isolated from french cheeses.</title>
        <authorList>
            <person name="Kothe C.I."/>
            <person name="Farah-Kraiem B."/>
            <person name="Renault P."/>
            <person name="Dridi B."/>
        </authorList>
    </citation>
    <scope>NUCLEOTIDE SEQUENCE [LARGE SCALE GENOMIC DNA]</scope>
    <source>
        <strain evidence="4 5">FME1</strain>
    </source>
</reference>
<dbReference type="Gene3D" id="2.60.40.2610">
    <property type="entry name" value="Outer membrane usher protein FimD, plug domain"/>
    <property type="match status" value="1"/>
</dbReference>
<feature type="signal peptide" evidence="2">
    <location>
        <begin position="1"/>
        <end position="18"/>
    </location>
</feature>
<keyword evidence="5" id="KW-1185">Reference proteome</keyword>
<evidence type="ECO:0000256" key="1">
    <source>
        <dbReference type="RuleBase" id="RU003884"/>
    </source>
</evidence>
<keyword evidence="2" id="KW-0732">Signal</keyword>
<evidence type="ECO:0000313" key="5">
    <source>
        <dbReference type="Proteomes" id="UP001645039"/>
    </source>
</evidence>
<proteinExistence type="inferred from homology"/>
<dbReference type="Pfam" id="PF00577">
    <property type="entry name" value="Usher"/>
    <property type="match status" value="1"/>
</dbReference>
<keyword evidence="1" id="KW-0812">Transmembrane</keyword>
<dbReference type="RefSeq" id="WP_192535799.1">
    <property type="nucleotide sequence ID" value="NZ_CBCSBM010000003.1"/>
</dbReference>
<comment type="similarity">
    <text evidence="1">Belongs to the fimbrial export usher family.</text>
</comment>
<dbReference type="Pfam" id="PF13953">
    <property type="entry name" value="PapC_C"/>
    <property type="match status" value="1"/>
</dbReference>
<evidence type="ECO:0000313" key="4">
    <source>
        <dbReference type="EMBL" id="MBE0398831.1"/>
    </source>
</evidence>
<gene>
    <name evidence="4" type="ORF">EI168_01745</name>
</gene>
<dbReference type="InterPro" id="IPR043142">
    <property type="entry name" value="PapC-like_C_sf"/>
</dbReference>
<dbReference type="Proteomes" id="UP001645039">
    <property type="component" value="Unassembled WGS sequence"/>
</dbReference>
<keyword evidence="1" id="KW-0998">Cell outer membrane</keyword>